<dbReference type="InterPro" id="IPR011049">
    <property type="entry name" value="Serralysin-like_metalloprot_C"/>
</dbReference>
<sequence length="1466" mass="141028">LTYTITSDDGNGGTDTQDVVVTITGTNEAPVISLQAGDSAAVALAETNAGLTASDTLTVRDADDIDTVTNAVTAVVASGTYAGGSTPVNATLLAMMSVNAGPLNADSADLNNITWSFNSGAEAFNFLAAGETLVLTYTITSTDNNGDSDTQDVVVTITGSNDAPDITVQAGGTVDAASASLTETNAGLTATDTLTVRDADDSNTVTNSVTAVVASGTYAGGSTPVNATLLAMMGVNAGPVNADAADLNNITWTFNSGAEAFNFLPVGQTLVLTYTITSTDGTASDTQDVVVTITGTNDAPVVTFDGSTAAGFTITANDPDDGDVLTFKAPTFAAIQGAVNDGAATPINLVALGTQTQYDLVVTDGTADTAVLNADGDQVMVVVGTGLSNTQAPVAGAGLYYGFAGNDTITGGANADTLYGGEGNDSMTGGAGNDTFALNGDAGAETDTITDWGNGTDVFSGVAGSDVMGAGDQLNVTMVGNTFTAAVIAAVNGVVSVNGSAGNDTITGGVNADTLIGNAGVDSMMGGNGNDILVGAQDDALLDGGNNADILQIGAAFNDASDAQIANIETVDLTVTGLTVDLGDQTENLTINGFATGASTITGGSGADTITGGTGTDSLNGGAGIDSLMGGDGNDTLVGAQDDALLDGGNNTDTLQIGAAFNDASDAQIANIETVDLTVTGLTVDLGDQTENLTINGFATGASTITGGSGADTITGGTGTDSITGGLGNDSITSGASNDTINVDAGTDTITDLAGSDVVVISAGATANGTVTAAWTATAATTNAGTGNVDAAGFTVDLSLAGGANGWTVTNSGAAAALTGSGQADTMTGGAGNDTISAGAGVDVITGGLGNDSITSGAGNDTINVDAGTDTITDLAGGDEVVVSAGATLSGTVTAAWTPTATTSNDGTASVDAAGFAVDLTAATGANGWTVTNSGAAAALTGSGQADTLNGGAGADTLSGGAGNDSITGGAGADLINVTAGTDAVVMDDNSAHDDVAVSAGATANISITVGGGFLWTPTAATTNAGTAVITLALPPNGVDLTNAGGPNGYTVICSDGSNDSVVGSAFADTITGGDGDDTLTGGAGNDSITGGAGADSLTGGDGDDTFQFASAALFAADTVDGGNNTDSIVFTADGLTITDAQFANKTTVERVILANGVNSISLDANALAAGVLSVVGGTGADTFNLTAGLNPGEGFDLSGGAGANTYSFDAGAGAEVGSSTIVGGANTDTIVAWNGIALGNVTLNDADFTDVTGVEVLTLSAAGTGTVTLAAAASAAFATGITVTNAIATGVLVVNGAAATVAITATGGTANDTLTGGAANDSLTGGGGADSMTGGAGSDVFRFNALSDSGVTAGTADIITDFNSATDDLHFAGLGAGDWVVGSYSEIDASTTGGDDIATVAAALAYYGGLGAWASEWTFVYDGTGGTQGYLIYDADLDGTAEQVIVLVGATSAGAFDNGDILHVA</sequence>
<dbReference type="InterPro" id="IPR001343">
    <property type="entry name" value="Hemolysn_Ca-bd"/>
</dbReference>
<gene>
    <name evidence="3" type="ORF">I7X43_10765</name>
</gene>
<dbReference type="Pfam" id="PF00353">
    <property type="entry name" value="HemolysinCabind"/>
    <property type="match status" value="10"/>
</dbReference>
<comment type="subcellular location">
    <subcellularLocation>
        <location evidence="1">Secreted</location>
    </subcellularLocation>
</comment>
<dbReference type="NCBIfam" id="TIGR01965">
    <property type="entry name" value="VCBS_repeat"/>
    <property type="match status" value="2"/>
</dbReference>
<dbReference type="PANTHER" id="PTHR38340">
    <property type="entry name" value="S-LAYER PROTEIN"/>
    <property type="match status" value="1"/>
</dbReference>
<dbReference type="GO" id="GO:0005576">
    <property type="term" value="C:extracellular region"/>
    <property type="evidence" value="ECO:0007669"/>
    <property type="project" value="UniProtKB-SubCell"/>
</dbReference>
<protein>
    <submittedName>
        <fullName evidence="3">VCBS domain-containing protein</fullName>
    </submittedName>
</protein>
<dbReference type="PROSITE" id="PS00330">
    <property type="entry name" value="HEMOLYSIN_CALCIUM"/>
    <property type="match status" value="8"/>
</dbReference>
<dbReference type="PANTHER" id="PTHR38340:SF1">
    <property type="entry name" value="S-LAYER PROTEIN"/>
    <property type="match status" value="1"/>
</dbReference>
<reference evidence="3" key="1">
    <citation type="submission" date="2020-12" db="EMBL/GenBank/DDBJ databases">
        <title>The genome sequence of Inhella sp. 4Y17.</title>
        <authorList>
            <person name="Liu Y."/>
        </authorList>
    </citation>
    <scope>NUCLEOTIDE SEQUENCE</scope>
    <source>
        <strain evidence="3">4Y10</strain>
    </source>
</reference>
<dbReference type="Gene3D" id="2.150.10.10">
    <property type="entry name" value="Serralysin-like metalloprotease, C-terminal"/>
    <property type="match status" value="6"/>
</dbReference>
<dbReference type="GO" id="GO:0005509">
    <property type="term" value="F:calcium ion binding"/>
    <property type="evidence" value="ECO:0007669"/>
    <property type="project" value="InterPro"/>
</dbReference>
<comment type="caution">
    <text evidence="3">The sequence shown here is derived from an EMBL/GenBank/DDBJ whole genome shotgun (WGS) entry which is preliminary data.</text>
</comment>
<proteinExistence type="predicted"/>
<accession>A0A931IV36</accession>
<dbReference type="SUPFAM" id="SSF51120">
    <property type="entry name" value="beta-Roll"/>
    <property type="match status" value="8"/>
</dbReference>
<keyword evidence="2" id="KW-0964">Secreted</keyword>
<feature type="non-terminal residue" evidence="3">
    <location>
        <position position="1"/>
    </location>
</feature>
<name>A0A931IV36_9BURK</name>
<dbReference type="InterPro" id="IPR050557">
    <property type="entry name" value="RTX_toxin/Mannuronan_C5-epim"/>
</dbReference>
<evidence type="ECO:0000313" key="3">
    <source>
        <dbReference type="EMBL" id="MBH9553330.1"/>
    </source>
</evidence>
<dbReference type="InterPro" id="IPR010221">
    <property type="entry name" value="VCBS_dom"/>
</dbReference>
<dbReference type="EMBL" id="JAEDAL010000004">
    <property type="protein sequence ID" value="MBH9553330.1"/>
    <property type="molecule type" value="Genomic_DNA"/>
</dbReference>
<keyword evidence="4" id="KW-1185">Reference proteome</keyword>
<evidence type="ECO:0000256" key="1">
    <source>
        <dbReference type="ARBA" id="ARBA00004613"/>
    </source>
</evidence>
<evidence type="ECO:0000313" key="4">
    <source>
        <dbReference type="Proteomes" id="UP000620139"/>
    </source>
</evidence>
<organism evidence="3 4">
    <name type="scientific">Inhella gelatinilytica</name>
    <dbReference type="NCBI Taxonomy" id="2795030"/>
    <lineage>
        <taxon>Bacteria</taxon>
        <taxon>Pseudomonadati</taxon>
        <taxon>Pseudomonadota</taxon>
        <taxon>Betaproteobacteria</taxon>
        <taxon>Burkholderiales</taxon>
        <taxon>Sphaerotilaceae</taxon>
        <taxon>Inhella</taxon>
    </lineage>
</organism>
<dbReference type="RefSeq" id="WP_198100930.1">
    <property type="nucleotide sequence ID" value="NZ_JAEDAL010000004.1"/>
</dbReference>
<evidence type="ECO:0000256" key="2">
    <source>
        <dbReference type="ARBA" id="ARBA00022525"/>
    </source>
</evidence>
<dbReference type="Proteomes" id="UP000620139">
    <property type="component" value="Unassembled WGS sequence"/>
</dbReference>
<dbReference type="InterPro" id="IPR018511">
    <property type="entry name" value="Hemolysin-typ_Ca-bd_CS"/>
</dbReference>
<dbReference type="PRINTS" id="PR00313">
    <property type="entry name" value="CABNDNGRPT"/>
</dbReference>